<gene>
    <name evidence="16" type="ORF">FM119_01965</name>
</gene>
<evidence type="ECO:0000256" key="13">
    <source>
        <dbReference type="SAM" id="MobiDB-lite"/>
    </source>
</evidence>
<proteinExistence type="inferred from homology"/>
<dbReference type="GO" id="GO:0005886">
    <property type="term" value="C:plasma membrane"/>
    <property type="evidence" value="ECO:0007669"/>
    <property type="project" value="TreeGrafter"/>
</dbReference>
<sequence length="280" mass="29031">MNIYEFGPLAALIDLAHTVITGIAELLEPLAGSASAALAVVLLTLIVRTLLIPVGGAQAKAAAARSRLAPRLAELNAAHKDNRELLARKTMELYQSENTSPTAGCLPVLIQMPVLAAVYGLFILPTVGGHPNDLLGQTLLGIPLGSSLVGGIADGTLSAGRIVVFAAIIVLIAVVAQTSRRLLPITAPAQPAAQPAPGMPAMPDMSGVFRAMSFLPFLTAVIAAFIPLAAGIYLLTTTSWTLVERLVLRRVYPPLAPEPPAEDPSDDGDAGPTPPRRAAD</sequence>
<dbReference type="InterPro" id="IPR001708">
    <property type="entry name" value="YidC/ALB3/OXA1/COX18"/>
</dbReference>
<evidence type="ECO:0000256" key="4">
    <source>
        <dbReference type="ARBA" id="ARBA00022692"/>
    </source>
</evidence>
<dbReference type="OrthoDB" id="9780552at2"/>
<feature type="transmembrane region" description="Helical" evidence="14">
    <location>
        <begin position="159"/>
        <end position="176"/>
    </location>
</feature>
<dbReference type="RefSeq" id="WP_087136012.1">
    <property type="nucleotide sequence ID" value="NZ_FUKR01000010.1"/>
</dbReference>
<keyword evidence="4 12" id="KW-0812">Transmembrane</keyword>
<evidence type="ECO:0000256" key="7">
    <source>
        <dbReference type="ARBA" id="ARBA00025034"/>
    </source>
</evidence>
<dbReference type="EMBL" id="FUKR01000010">
    <property type="protein sequence ID" value="SJN19588.1"/>
    <property type="molecule type" value="Genomic_DNA"/>
</dbReference>
<evidence type="ECO:0000256" key="14">
    <source>
        <dbReference type="SAM" id="Phobius"/>
    </source>
</evidence>
<dbReference type="PANTHER" id="PTHR12428">
    <property type="entry name" value="OXA1"/>
    <property type="match status" value="1"/>
</dbReference>
<dbReference type="AlphaFoldDB" id="A0A1R4IIN1"/>
<reference evidence="17" key="1">
    <citation type="submission" date="2017-02" db="EMBL/GenBank/DDBJ databases">
        <authorList>
            <person name="Dridi B."/>
        </authorList>
    </citation>
    <scope>NUCLEOTIDE SEQUENCE [LARGE SCALE GENOMIC DNA]</scope>
    <source>
        <strain evidence="17">EB411</strain>
    </source>
</reference>
<evidence type="ECO:0000313" key="17">
    <source>
        <dbReference type="Proteomes" id="UP000196778"/>
    </source>
</evidence>
<evidence type="ECO:0000256" key="9">
    <source>
        <dbReference type="ARBA" id="ARBA00031538"/>
    </source>
</evidence>
<evidence type="ECO:0000259" key="15">
    <source>
        <dbReference type="Pfam" id="PF02096"/>
    </source>
</evidence>
<evidence type="ECO:0000256" key="8">
    <source>
        <dbReference type="ARBA" id="ARBA00026028"/>
    </source>
</evidence>
<dbReference type="Pfam" id="PF02096">
    <property type="entry name" value="60KD_IMP"/>
    <property type="match status" value="1"/>
</dbReference>
<feature type="region of interest" description="Disordered" evidence="13">
    <location>
        <begin position="256"/>
        <end position="280"/>
    </location>
</feature>
<feature type="transmembrane region" description="Helical" evidence="14">
    <location>
        <begin position="214"/>
        <end position="235"/>
    </location>
</feature>
<comment type="subcellular location">
    <subcellularLocation>
        <location evidence="1 12">Membrane</location>
        <topology evidence="1 12">Multi-pass membrane protein</topology>
    </subcellularLocation>
</comment>
<dbReference type="PANTHER" id="PTHR12428:SF65">
    <property type="entry name" value="CYTOCHROME C OXIDASE ASSEMBLY PROTEIN COX18, MITOCHONDRIAL"/>
    <property type="match status" value="1"/>
</dbReference>
<evidence type="ECO:0000313" key="16">
    <source>
        <dbReference type="EMBL" id="SJN19588.1"/>
    </source>
</evidence>
<evidence type="ECO:0000256" key="2">
    <source>
        <dbReference type="ARBA" id="ARBA00010527"/>
    </source>
</evidence>
<evidence type="ECO:0000256" key="1">
    <source>
        <dbReference type="ARBA" id="ARBA00004141"/>
    </source>
</evidence>
<comment type="function">
    <text evidence="7">Required for the insertion and/or proper folding and/or complex formation of integral membrane proteins into the membrane. Involved in integration of membrane proteins that insert both dependently and independently of the Sec translocase complex, as well as at least some lipoproteins. Aids folding of multispanning membrane proteins.</text>
</comment>
<keyword evidence="17" id="KW-1185">Reference proteome</keyword>
<feature type="transmembrane region" description="Helical" evidence="14">
    <location>
        <begin position="134"/>
        <end position="153"/>
    </location>
</feature>
<feature type="domain" description="Membrane insertase YidC/Oxa/ALB C-terminal" evidence="15">
    <location>
        <begin position="37"/>
        <end position="249"/>
    </location>
</feature>
<dbReference type="GO" id="GO:0051205">
    <property type="term" value="P:protein insertion into membrane"/>
    <property type="evidence" value="ECO:0007669"/>
    <property type="project" value="TreeGrafter"/>
</dbReference>
<comment type="subunit">
    <text evidence="8">Interacts with the Sec translocase complex via SecD. Specifically interacts with transmembrane segments of nascent integral membrane proteins during membrane integration.</text>
</comment>
<keyword evidence="6 14" id="KW-0472">Membrane</keyword>
<comment type="similarity">
    <text evidence="2">Belongs to the OXA1/ALB3/YidC family. Type 1 subfamily.</text>
</comment>
<feature type="compositionally biased region" description="Acidic residues" evidence="13">
    <location>
        <begin position="260"/>
        <end position="269"/>
    </location>
</feature>
<organism evidence="16 17">
    <name type="scientific">Mycetocola reblochoni REB411</name>
    <dbReference type="NCBI Taxonomy" id="1255698"/>
    <lineage>
        <taxon>Bacteria</taxon>
        <taxon>Bacillati</taxon>
        <taxon>Actinomycetota</taxon>
        <taxon>Actinomycetes</taxon>
        <taxon>Micrococcales</taxon>
        <taxon>Microbacteriaceae</taxon>
        <taxon>Mycetocola</taxon>
    </lineage>
</organism>
<name>A0A1R4IIN1_9MICO</name>
<keyword evidence="5 14" id="KW-1133">Transmembrane helix</keyword>
<evidence type="ECO:0000256" key="11">
    <source>
        <dbReference type="ARBA" id="ARBA00033342"/>
    </source>
</evidence>
<evidence type="ECO:0000256" key="6">
    <source>
        <dbReference type="ARBA" id="ARBA00023136"/>
    </source>
</evidence>
<dbReference type="GO" id="GO:0032977">
    <property type="term" value="F:membrane insertase activity"/>
    <property type="evidence" value="ECO:0007669"/>
    <property type="project" value="InterPro"/>
</dbReference>
<evidence type="ECO:0000256" key="3">
    <source>
        <dbReference type="ARBA" id="ARBA00015325"/>
    </source>
</evidence>
<feature type="transmembrane region" description="Helical" evidence="14">
    <location>
        <begin position="101"/>
        <end position="122"/>
    </location>
</feature>
<evidence type="ECO:0000256" key="5">
    <source>
        <dbReference type="ARBA" id="ARBA00022989"/>
    </source>
</evidence>
<feature type="transmembrane region" description="Helical" evidence="14">
    <location>
        <begin position="34"/>
        <end position="52"/>
    </location>
</feature>
<dbReference type="NCBIfam" id="TIGR03592">
    <property type="entry name" value="yidC_oxa1_cterm"/>
    <property type="match status" value="1"/>
</dbReference>
<dbReference type="Proteomes" id="UP000196778">
    <property type="component" value="Unassembled WGS sequence"/>
</dbReference>
<evidence type="ECO:0000256" key="12">
    <source>
        <dbReference type="RuleBase" id="RU003945"/>
    </source>
</evidence>
<accession>A0A1R4IIN1</accession>
<evidence type="ECO:0000256" key="10">
    <source>
        <dbReference type="ARBA" id="ARBA00033245"/>
    </source>
</evidence>
<protein>
    <recommendedName>
        <fullName evidence="3">Membrane protein insertase YidC</fullName>
    </recommendedName>
    <alternativeName>
        <fullName evidence="11">Foldase YidC</fullName>
    </alternativeName>
    <alternativeName>
        <fullName evidence="10">Membrane integrase YidC</fullName>
    </alternativeName>
    <alternativeName>
        <fullName evidence="9">Membrane protein YidC</fullName>
    </alternativeName>
</protein>
<dbReference type="InterPro" id="IPR028055">
    <property type="entry name" value="YidC/Oxa/ALB_C"/>
</dbReference>